<dbReference type="PANTHER" id="PTHR42339:SF1">
    <property type="entry name" value="HISTONE H1"/>
    <property type="match status" value="1"/>
</dbReference>
<evidence type="ECO:0000313" key="3">
    <source>
        <dbReference type="EMBL" id="KIK92649.1"/>
    </source>
</evidence>
<reference evidence="3 4" key="1">
    <citation type="submission" date="2014-04" db="EMBL/GenBank/DDBJ databases">
        <authorList>
            <consortium name="DOE Joint Genome Institute"/>
            <person name="Kuo A."/>
            <person name="Kohler A."/>
            <person name="Jargeat P."/>
            <person name="Nagy L.G."/>
            <person name="Floudas D."/>
            <person name="Copeland A."/>
            <person name="Barry K.W."/>
            <person name="Cichocki N."/>
            <person name="Veneault-Fourrey C."/>
            <person name="LaButti K."/>
            <person name="Lindquist E.A."/>
            <person name="Lipzen A."/>
            <person name="Lundell T."/>
            <person name="Morin E."/>
            <person name="Murat C."/>
            <person name="Sun H."/>
            <person name="Tunlid A."/>
            <person name="Henrissat B."/>
            <person name="Grigoriev I.V."/>
            <person name="Hibbett D.S."/>
            <person name="Martin F."/>
            <person name="Nordberg H.P."/>
            <person name="Cantor M.N."/>
            <person name="Hua S.X."/>
        </authorList>
    </citation>
    <scope>NUCLEOTIDE SEQUENCE [LARGE SCALE GENOMIC DNA]</scope>
    <source>
        <strain evidence="3 4">Ve08.2h10</strain>
    </source>
</reference>
<proteinExistence type="predicted"/>
<evidence type="ECO:0000259" key="2">
    <source>
        <dbReference type="Pfam" id="PF24852"/>
    </source>
</evidence>
<feature type="domain" description="DUF7726" evidence="2">
    <location>
        <begin position="78"/>
        <end position="152"/>
    </location>
</feature>
<name>A0A0D0DZN2_9AGAM</name>
<reference evidence="4" key="2">
    <citation type="submission" date="2015-01" db="EMBL/GenBank/DDBJ databases">
        <title>Evolutionary Origins and Diversification of the Mycorrhizal Mutualists.</title>
        <authorList>
            <consortium name="DOE Joint Genome Institute"/>
            <consortium name="Mycorrhizal Genomics Consortium"/>
            <person name="Kohler A."/>
            <person name="Kuo A."/>
            <person name="Nagy L.G."/>
            <person name="Floudas D."/>
            <person name="Copeland A."/>
            <person name="Barry K.W."/>
            <person name="Cichocki N."/>
            <person name="Veneault-Fourrey C."/>
            <person name="LaButti K."/>
            <person name="Lindquist E.A."/>
            <person name="Lipzen A."/>
            <person name="Lundell T."/>
            <person name="Morin E."/>
            <person name="Murat C."/>
            <person name="Riley R."/>
            <person name="Ohm R."/>
            <person name="Sun H."/>
            <person name="Tunlid A."/>
            <person name="Henrissat B."/>
            <person name="Grigoriev I.V."/>
            <person name="Hibbett D.S."/>
            <person name="Martin F."/>
        </authorList>
    </citation>
    <scope>NUCLEOTIDE SEQUENCE [LARGE SCALE GENOMIC DNA]</scope>
    <source>
        <strain evidence="4">Ve08.2h10</strain>
    </source>
</reference>
<keyword evidence="4" id="KW-1185">Reference proteome</keyword>
<dbReference type="InterPro" id="IPR056143">
    <property type="entry name" value="DUF7726"/>
</dbReference>
<dbReference type="Proteomes" id="UP000054538">
    <property type="component" value="Unassembled WGS sequence"/>
</dbReference>
<dbReference type="AlphaFoldDB" id="A0A0D0DZN2"/>
<dbReference type="OrthoDB" id="2592504at2759"/>
<dbReference type="HOGENOM" id="CLU_116575_1_0_1"/>
<dbReference type="Pfam" id="PF24852">
    <property type="entry name" value="DUF7726"/>
    <property type="match status" value="1"/>
</dbReference>
<sequence length="173" mass="18962">MATKRKSSALEQIAPIVDSAGLTENASQPVADAPVAKKPRPMSGSGGPSGSIKKNKEKTGLYNSWKDVTLEGEDEGVVPVYDDCNDVRRKIRALMKMPGWKVTQWLKDIGGINSNSYGRFMKYSGATCGATNGTYVAAYIYFEKVRIFEGKKKSAKRLTMEEERPNGISLENC</sequence>
<dbReference type="PANTHER" id="PTHR42339">
    <property type="entry name" value="HISTONE H1"/>
    <property type="match status" value="1"/>
</dbReference>
<feature type="region of interest" description="Disordered" evidence="1">
    <location>
        <begin position="17"/>
        <end position="56"/>
    </location>
</feature>
<dbReference type="EMBL" id="KN825258">
    <property type="protein sequence ID" value="KIK92649.1"/>
    <property type="molecule type" value="Genomic_DNA"/>
</dbReference>
<protein>
    <recommendedName>
        <fullName evidence="2">DUF7726 domain-containing protein</fullName>
    </recommendedName>
</protein>
<organism evidence="3 4">
    <name type="scientific">Paxillus rubicundulus Ve08.2h10</name>
    <dbReference type="NCBI Taxonomy" id="930991"/>
    <lineage>
        <taxon>Eukaryota</taxon>
        <taxon>Fungi</taxon>
        <taxon>Dikarya</taxon>
        <taxon>Basidiomycota</taxon>
        <taxon>Agaricomycotina</taxon>
        <taxon>Agaricomycetes</taxon>
        <taxon>Agaricomycetidae</taxon>
        <taxon>Boletales</taxon>
        <taxon>Paxilineae</taxon>
        <taxon>Paxillaceae</taxon>
        <taxon>Paxillus</taxon>
    </lineage>
</organism>
<evidence type="ECO:0000256" key="1">
    <source>
        <dbReference type="SAM" id="MobiDB-lite"/>
    </source>
</evidence>
<dbReference type="InParanoid" id="A0A0D0DZN2"/>
<evidence type="ECO:0000313" key="4">
    <source>
        <dbReference type="Proteomes" id="UP000054538"/>
    </source>
</evidence>
<accession>A0A0D0DZN2</accession>
<gene>
    <name evidence="3" type="ORF">PAXRUDRAFT_829744</name>
</gene>